<reference evidence="2" key="1">
    <citation type="submission" date="2014-09" db="EMBL/GenBank/DDBJ databases">
        <title>Draft genome sequence of an oleaginous Mucoromycotina fungus Mucor ambiguus NBRC6742.</title>
        <authorList>
            <person name="Takeda I."/>
            <person name="Yamane N."/>
            <person name="Morita T."/>
            <person name="Tamano K."/>
            <person name="Machida M."/>
            <person name="Baker S."/>
            <person name="Koike H."/>
        </authorList>
    </citation>
    <scope>NUCLEOTIDE SEQUENCE</scope>
    <source>
        <strain evidence="2">NBRC 6742</strain>
    </source>
</reference>
<feature type="region of interest" description="Disordered" evidence="1">
    <location>
        <begin position="142"/>
        <end position="161"/>
    </location>
</feature>
<name>A0A0C9N3J0_9FUNG</name>
<dbReference type="AlphaFoldDB" id="A0A0C9N3J0"/>
<evidence type="ECO:0000313" key="3">
    <source>
        <dbReference type="Proteomes" id="UP000053815"/>
    </source>
</evidence>
<feature type="compositionally biased region" description="Low complexity" evidence="1">
    <location>
        <begin position="475"/>
        <end position="499"/>
    </location>
</feature>
<dbReference type="STRING" id="91626.A0A0C9N3J0"/>
<protein>
    <submittedName>
        <fullName evidence="2">Uncharacterized protein</fullName>
    </submittedName>
</protein>
<feature type="region of interest" description="Disordered" evidence="1">
    <location>
        <begin position="304"/>
        <end position="357"/>
    </location>
</feature>
<feature type="compositionally biased region" description="Low complexity" evidence="1">
    <location>
        <begin position="425"/>
        <end position="435"/>
    </location>
</feature>
<feature type="compositionally biased region" description="Polar residues" evidence="1">
    <location>
        <begin position="312"/>
        <end position="340"/>
    </location>
</feature>
<feature type="compositionally biased region" description="Low complexity" evidence="1">
    <location>
        <begin position="348"/>
        <end position="357"/>
    </location>
</feature>
<dbReference type="EMBL" id="DF836666">
    <property type="protein sequence ID" value="GAN10622.1"/>
    <property type="molecule type" value="Genomic_DNA"/>
</dbReference>
<organism evidence="2">
    <name type="scientific">Mucor ambiguus</name>
    <dbReference type="NCBI Taxonomy" id="91626"/>
    <lineage>
        <taxon>Eukaryota</taxon>
        <taxon>Fungi</taxon>
        <taxon>Fungi incertae sedis</taxon>
        <taxon>Mucoromycota</taxon>
        <taxon>Mucoromycotina</taxon>
        <taxon>Mucoromycetes</taxon>
        <taxon>Mucorales</taxon>
        <taxon>Mucorineae</taxon>
        <taxon>Mucoraceae</taxon>
        <taxon>Mucor</taxon>
    </lineage>
</organism>
<feature type="compositionally biased region" description="Polar residues" evidence="1">
    <location>
        <begin position="436"/>
        <end position="448"/>
    </location>
</feature>
<dbReference type="OrthoDB" id="2401996at2759"/>
<proteinExistence type="predicted"/>
<evidence type="ECO:0000256" key="1">
    <source>
        <dbReference type="SAM" id="MobiDB-lite"/>
    </source>
</evidence>
<sequence length="542" mass="58203">MIDMTYDPQQITAAPNNNNSNSNNNKTLSETSPIGATGGGDAVNMLLAKLDEGTQTIINLRSILTLKTAELNELLAQLELTNQAITTVESTTTQIEAMLKEFGLSTDNSKESLLINAEASLDSAIKSAASIYPQQLKQSLIRRPSSASTNSGSAMESVETKRLSNARFSTTRIRYKPDNKHILRKLNNLLRDLELDSGKFFSSIGTTDDFEVLQKAYVDLDIAKTISLSAKSNMKRRNILMRSQRRRNNMDEIQQLGDKIREGVSLWMNYTRNTPLLVNGEDIIVILDREDSLLARNLPIPSSRVTHDGKLNTGTGITLTPSTSTHNRTSSIRASLPNDSTVKKSAHSRTSSSVSAADFASNTNIHSPSFASLQTIPIAAAAAAATTSVAAPAAKKLYRQSAGPRLTQVKANIGLPRVRTSSITQQKDQQQQHQKSLASSNAATTPPSGASLKNGFSPSSNSSRQSHIPLPPLHSAAGTSTTPTTPSSASSTISNLTSPDNSKKSLLKPPTQRGPGSTLRLRSMLAKRGQLPPPTAGKPPTK</sequence>
<gene>
    <name evidence="2" type="ORF">MAM1_0377c10166</name>
</gene>
<keyword evidence="3" id="KW-1185">Reference proteome</keyword>
<feature type="region of interest" description="Disordered" evidence="1">
    <location>
        <begin position="420"/>
        <end position="518"/>
    </location>
</feature>
<evidence type="ECO:0000313" key="2">
    <source>
        <dbReference type="EMBL" id="GAN10622.1"/>
    </source>
</evidence>
<feature type="compositionally biased region" description="Polar residues" evidence="1">
    <location>
        <begin position="454"/>
        <end position="466"/>
    </location>
</feature>
<accession>A0A0C9N3J0</accession>
<feature type="compositionally biased region" description="Low complexity" evidence="1">
    <location>
        <begin position="16"/>
        <end position="25"/>
    </location>
</feature>
<feature type="region of interest" description="Disordered" evidence="1">
    <location>
        <begin position="1"/>
        <end position="35"/>
    </location>
</feature>
<feature type="compositionally biased region" description="Polar residues" evidence="1">
    <location>
        <begin position="145"/>
        <end position="154"/>
    </location>
</feature>
<dbReference type="Proteomes" id="UP000053815">
    <property type="component" value="Unassembled WGS sequence"/>
</dbReference>